<dbReference type="Proteomes" id="UP000825935">
    <property type="component" value="Chromosome 15"/>
</dbReference>
<dbReference type="InterPro" id="IPR049916">
    <property type="entry name" value="WDR72-like"/>
</dbReference>
<dbReference type="PANTHER" id="PTHR44099">
    <property type="entry name" value="RABCONNECTIN-3B, ISOFORM A"/>
    <property type="match status" value="1"/>
</dbReference>
<name>A0A8T2T7Y0_CERRI</name>
<comment type="caution">
    <text evidence="2">The sequence shown here is derived from an EMBL/GenBank/DDBJ whole genome shotgun (WGS) entry which is preliminary data.</text>
</comment>
<dbReference type="OrthoDB" id="1925464at2759"/>
<keyword evidence="3" id="KW-1185">Reference proteome</keyword>
<evidence type="ECO:0000313" key="3">
    <source>
        <dbReference type="Proteomes" id="UP000825935"/>
    </source>
</evidence>
<feature type="region of interest" description="Disordered" evidence="1">
    <location>
        <begin position="802"/>
        <end position="836"/>
    </location>
</feature>
<dbReference type="OMA" id="MESTWKV"/>
<evidence type="ECO:0000313" key="2">
    <source>
        <dbReference type="EMBL" id="KAH7405280.1"/>
    </source>
</evidence>
<sequence>MKCHSVQALWPSSFPAHQVVATVAIPRPPSLWTGGSRGEIIVWSLSTQAHEDENSSCQDLLPTTILCGHTAGILALVACGVDKINGVSGQNSVNSIIDGDFSELNSFGIILSICADGWICVWDCLTRQCKQRRKLPQSLGIPTGMTLLNGAKHYVVIVCDGHNAALSGSIGEDTDGKTGKLINDARLISWERNGNIVGESEIFLIIVDTSTLGVVQVVHFGLPNILQVKAITAVHEGEYQHKVILSDASGHVHVWRITLEGEEESKPVADGQGDNFCTSFLEDNPELGGAISVCFSPDGSYVLLVFGRKWVLKSTNDQSVLHQSFKNEGTYGDPDWSGGLFLLGNHMNSCPFLVWDTHGGATFYGVQTTEAVAVEEICYISSFQRDSGCFSCFKYQQLSNLLLCIASGHSFPPTPDVQIKLWLLHGGCAFSSELKFAEHRDNGFLFKCLNPRLYGHGNLRSQWTNSVSTFFSNQMLEESLDCRLLEVANPEGEWVTASMVLFSKSLIPLALVLGFNNGAIKVIGFWTSLQGGEKDFLVKPGYEGSFLSLKKHSVSIICLAEKNMFTSAGSAHKYLLSGCMDGLTCIWNLNTGGQLVKTLHHHVSPVCQILLPPYGTYTPWSNCFMSVGEDGCVALISLETLQVERMFVGHPSRPKEIVWDGVKGYIYCICSSIQESSGRTDLLFIWDMKSGALERVLQGPAAHDMYAWQMKRCTVADALFEVQNSSNSSFLQGGLDPLLTGSEIKVYNLSSYRRKMDGDIFRDSTFTQTDEEKLPRKTTGESSSSRMLESLEKLSSRLSQALNQGMKQSPSISKYSDSQTSLDSSNRNLFHKQPPVKGASPFPGVAALQFDLFTLMAPDLGRRGRTEKGSEQLKVQANKMVEPPSKGDIILINEPLMLKTTQSEHESSLGSTEGCLLRTTIAFLHLWGADAELDKCLQEEWQIVRPLSFCTTAGLAGDKGATTLLFPSQNSMFQMWTQFAEFCAVRSLTLVATSLRMATLCRHSNANSTLAAFYTRGLAEKYPKVKAPSLEIYACFWQDPSEHVRMAARSLFHCAVCRAIPPVLRAKGSPGASPNGHVEHGNIITADSLLRLEQKLVTEGAHKKPKWPDSISSSTEIIEWLESYEDQQWTEVIEGSSQDARAARIIVASALAVWYPGLVKPELAPSVAPYLLRLVKAMVDQHSAVAAELLGDGMESVWKHLITDEIPHLISDVFLLIQCLSGKGAVKSNVMSNRAAAMTLRESLTGTLLPALAMADVASFLNIVQSQILSGTSSVHLITLMTMIRIVRGASRLVIFHLSQAMAIILQIMNVDRQCHQTAMGAIKEMARVYPMVGFHQGSGKVAVGDAAGDVHSLAIHIYDLNSSSKLRVLDASGPPGHPALLVSDPDYALDTGGISALAFAEDGEGVVAFSQHGLIIRWWSLSSVWWEKLSRVNTPVQCNKLVLVPPWSGFSPKSSRSSIMATISKSSSEAHFPTFESRWHQKEETVLRTESRSIDLSFKLEWRAEKTIALIHNGQELGLFQL</sequence>
<feature type="compositionally biased region" description="Basic and acidic residues" evidence="1">
    <location>
        <begin position="770"/>
        <end position="779"/>
    </location>
</feature>
<dbReference type="SUPFAM" id="SSF101898">
    <property type="entry name" value="NHL repeat"/>
    <property type="match status" value="1"/>
</dbReference>
<feature type="region of interest" description="Disordered" evidence="1">
    <location>
        <begin position="764"/>
        <end position="790"/>
    </location>
</feature>
<dbReference type="InterPro" id="IPR015943">
    <property type="entry name" value="WD40/YVTN_repeat-like_dom_sf"/>
</dbReference>
<dbReference type="GO" id="GO:0005737">
    <property type="term" value="C:cytoplasm"/>
    <property type="evidence" value="ECO:0007669"/>
    <property type="project" value="TreeGrafter"/>
</dbReference>
<gene>
    <name evidence="2" type="ORF">KP509_15G063500</name>
</gene>
<accession>A0A8T2T7Y0</accession>
<dbReference type="PANTHER" id="PTHR44099:SF4">
    <property type="entry name" value="RABCONNECTIN-3B, ISOFORM A"/>
    <property type="match status" value="1"/>
</dbReference>
<protein>
    <submittedName>
        <fullName evidence="2">Uncharacterized protein</fullName>
    </submittedName>
</protein>
<dbReference type="SUPFAM" id="SSF50998">
    <property type="entry name" value="Quinoprotein alcohol dehydrogenase-like"/>
    <property type="match status" value="1"/>
</dbReference>
<dbReference type="InterPro" id="IPR011047">
    <property type="entry name" value="Quinoprotein_ADH-like_sf"/>
</dbReference>
<evidence type="ECO:0000256" key="1">
    <source>
        <dbReference type="SAM" id="MobiDB-lite"/>
    </source>
</evidence>
<proteinExistence type="predicted"/>
<dbReference type="Gene3D" id="2.130.10.10">
    <property type="entry name" value="YVTN repeat-like/Quinoprotein amine dehydrogenase"/>
    <property type="match status" value="2"/>
</dbReference>
<organism evidence="2 3">
    <name type="scientific">Ceratopteris richardii</name>
    <name type="common">Triangle waterfern</name>
    <dbReference type="NCBI Taxonomy" id="49495"/>
    <lineage>
        <taxon>Eukaryota</taxon>
        <taxon>Viridiplantae</taxon>
        <taxon>Streptophyta</taxon>
        <taxon>Embryophyta</taxon>
        <taxon>Tracheophyta</taxon>
        <taxon>Polypodiopsida</taxon>
        <taxon>Polypodiidae</taxon>
        <taxon>Polypodiales</taxon>
        <taxon>Pteridineae</taxon>
        <taxon>Pteridaceae</taxon>
        <taxon>Parkerioideae</taxon>
        <taxon>Ceratopteris</taxon>
    </lineage>
</organism>
<dbReference type="EMBL" id="CM035420">
    <property type="protein sequence ID" value="KAH7405280.1"/>
    <property type="molecule type" value="Genomic_DNA"/>
</dbReference>
<reference evidence="2" key="1">
    <citation type="submission" date="2021-08" db="EMBL/GenBank/DDBJ databases">
        <title>WGS assembly of Ceratopteris richardii.</title>
        <authorList>
            <person name="Marchant D.B."/>
            <person name="Chen G."/>
            <person name="Jenkins J."/>
            <person name="Shu S."/>
            <person name="Leebens-Mack J."/>
            <person name="Grimwood J."/>
            <person name="Schmutz J."/>
            <person name="Soltis P."/>
            <person name="Soltis D."/>
            <person name="Chen Z.-H."/>
        </authorList>
    </citation>
    <scope>NUCLEOTIDE SEQUENCE</scope>
    <source>
        <strain evidence="2">Whitten #5841</strain>
        <tissue evidence="2">Leaf</tissue>
    </source>
</reference>
<feature type="compositionally biased region" description="Polar residues" evidence="1">
    <location>
        <begin position="802"/>
        <end position="828"/>
    </location>
</feature>